<name>A0ABR3AXA6_PHYBL</name>
<feature type="region of interest" description="Disordered" evidence="2">
    <location>
        <begin position="1"/>
        <end position="32"/>
    </location>
</feature>
<accession>A0ABR3AXA6</accession>
<evidence type="ECO:0000256" key="1">
    <source>
        <dbReference type="SAM" id="Coils"/>
    </source>
</evidence>
<evidence type="ECO:0000313" key="4">
    <source>
        <dbReference type="Proteomes" id="UP001448207"/>
    </source>
</evidence>
<dbReference type="Proteomes" id="UP001448207">
    <property type="component" value="Unassembled WGS sequence"/>
</dbReference>
<comment type="caution">
    <text evidence="3">The sequence shown here is derived from an EMBL/GenBank/DDBJ whole genome shotgun (WGS) entry which is preliminary data.</text>
</comment>
<feature type="coiled-coil region" evidence="1">
    <location>
        <begin position="32"/>
        <end position="59"/>
    </location>
</feature>
<evidence type="ECO:0000313" key="3">
    <source>
        <dbReference type="EMBL" id="KAL0082478.1"/>
    </source>
</evidence>
<protein>
    <submittedName>
        <fullName evidence="3">Uncharacterized protein</fullName>
    </submittedName>
</protein>
<gene>
    <name evidence="3" type="ORF">J3Q64DRAFT_1159547</name>
</gene>
<dbReference type="EMBL" id="JBCLYO010000015">
    <property type="protein sequence ID" value="KAL0082478.1"/>
    <property type="molecule type" value="Genomic_DNA"/>
</dbReference>
<organism evidence="3 4">
    <name type="scientific">Phycomyces blakesleeanus</name>
    <dbReference type="NCBI Taxonomy" id="4837"/>
    <lineage>
        <taxon>Eukaryota</taxon>
        <taxon>Fungi</taxon>
        <taxon>Fungi incertae sedis</taxon>
        <taxon>Mucoromycota</taxon>
        <taxon>Mucoromycotina</taxon>
        <taxon>Mucoromycetes</taxon>
        <taxon>Mucorales</taxon>
        <taxon>Phycomycetaceae</taxon>
        <taxon>Phycomyces</taxon>
    </lineage>
</organism>
<evidence type="ECO:0000256" key="2">
    <source>
        <dbReference type="SAM" id="MobiDB-lite"/>
    </source>
</evidence>
<reference evidence="3 4" key="1">
    <citation type="submission" date="2024-04" db="EMBL/GenBank/DDBJ databases">
        <title>Symmetric and asymmetric DNA N6-adenine methylation regulates different biological responses in Mucorales.</title>
        <authorList>
            <consortium name="Lawrence Berkeley National Laboratory"/>
            <person name="Lax C."/>
            <person name="Mondo S.J."/>
            <person name="Osorio-Concepcion M."/>
            <person name="Muszewska A."/>
            <person name="Corrochano-Luque M."/>
            <person name="Gutierrez G."/>
            <person name="Riley R."/>
            <person name="Lipzen A."/>
            <person name="Guo J."/>
            <person name="Hundley H."/>
            <person name="Amirebrahimi M."/>
            <person name="Ng V."/>
            <person name="Lorenzo-Gutierrez D."/>
            <person name="Binder U."/>
            <person name="Yang J."/>
            <person name="Song Y."/>
            <person name="Canovas D."/>
            <person name="Navarro E."/>
            <person name="Freitag M."/>
            <person name="Gabaldon T."/>
            <person name="Grigoriev I.V."/>
            <person name="Corrochano L.M."/>
            <person name="Nicolas F.E."/>
            <person name="Garre V."/>
        </authorList>
    </citation>
    <scope>NUCLEOTIDE SEQUENCE [LARGE SCALE GENOMIC DNA]</scope>
    <source>
        <strain evidence="3 4">L51</strain>
    </source>
</reference>
<proteinExistence type="predicted"/>
<keyword evidence="4" id="KW-1185">Reference proteome</keyword>
<sequence>MVDSYHRSKMSPRLTEDSLSTREYGSSGPLSRDLLLTREQQLREEIARLKLEEQELREKDHWIKQNIMAVREKLAAERRM</sequence>
<keyword evidence="1" id="KW-0175">Coiled coil</keyword>